<keyword evidence="1" id="KW-1133">Transmembrane helix</keyword>
<reference evidence="3" key="3">
    <citation type="submission" date="2008-04" db="EMBL/GenBank/DDBJ databases">
        <title>Complete sequence of chromosome of Exiguobacterium sibiricum 255-15.</title>
        <authorList>
            <consortium name="US DOE Joint Genome Institute"/>
            <person name="Copeland A."/>
            <person name="Lucas S."/>
            <person name="Lapidus A."/>
            <person name="Glavina del Rio T."/>
            <person name="Dalin E."/>
            <person name="Tice H."/>
            <person name="Bruce D."/>
            <person name="Goodwin L."/>
            <person name="Pitluck S."/>
            <person name="Kiss H."/>
            <person name="Chertkov O."/>
            <person name="Monk C."/>
            <person name="Brettin T."/>
            <person name="Detter J.C."/>
            <person name="Han C."/>
            <person name="Kuske C.R."/>
            <person name="Schmutz J."/>
            <person name="Larimer F."/>
            <person name="Land M."/>
            <person name="Hauser L."/>
            <person name="Kyrpides N."/>
            <person name="Mikhailova N."/>
            <person name="Vishnivetskaya T."/>
            <person name="Rodrigues D.F."/>
            <person name="Gilichinsky D."/>
            <person name="Tiedje J."/>
            <person name="Richardson P."/>
        </authorList>
    </citation>
    <scope>NUCLEOTIDE SEQUENCE [LARGE SCALE GENOMIC DNA]</scope>
    <source>
        <strain evidence="3">DSM 17290 / CIP 109462 / JCM 13490 / 255-15</strain>
    </source>
</reference>
<dbReference type="RefSeq" id="WP_012369096.1">
    <property type="nucleotide sequence ID" value="NC_010556.1"/>
</dbReference>
<keyword evidence="1" id="KW-0812">Transmembrane</keyword>
<sequence>MRYTYWAALIGLIISMYLLVDYTVETVPVSILIGLLIYSIGLSIVATFEVSSFELTRRAFVTTLLFGLVLNHVLDLRMTAFLLVLLVVETLVKTLRFLQVLWWDRATLHG</sequence>
<feature type="transmembrane region" description="Helical" evidence="1">
    <location>
        <begin position="30"/>
        <end position="48"/>
    </location>
</feature>
<reference evidence="2 3" key="2">
    <citation type="journal article" date="2008" name="BMC Genomics">
        <title>Architecture of thermal adaptation in an Exiguobacterium sibiricum strain isolated from 3 million year old permafrost: a genome and transcriptome approach.</title>
        <authorList>
            <person name="Rodrigues D.F."/>
            <person name="Ivanova N."/>
            <person name="He Z."/>
            <person name="Huebner M."/>
            <person name="Zhou J."/>
            <person name="Tiedje J.M."/>
        </authorList>
    </citation>
    <scope>NUCLEOTIDE SEQUENCE [LARGE SCALE GENOMIC DNA]</scope>
    <source>
        <strain evidence="3">DSM 17290 / CIP 109462 / JCM 13490 / 255-15</strain>
    </source>
</reference>
<dbReference type="OrthoDB" id="2357185at2"/>
<dbReference type="STRING" id="262543.Exig_0185"/>
<evidence type="ECO:0000313" key="2">
    <source>
        <dbReference type="EMBL" id="ACB59671.1"/>
    </source>
</evidence>
<name>B1YHD9_EXIS2</name>
<dbReference type="AlphaFoldDB" id="B1YHD9"/>
<dbReference type="HOGENOM" id="CLU_2167207_0_0_9"/>
<keyword evidence="1" id="KW-0472">Membrane</keyword>
<reference evidence="2 3" key="1">
    <citation type="journal article" date="2006" name="Extremophiles">
        <title>Characterization of Exiguobacterium isolates from the Siberian permafrost. Description of Exiguobacterium sibiricum sp. nov.</title>
        <authorList>
            <person name="Rodrigues D.F."/>
            <person name="Goris J."/>
            <person name="Vishnivetskaya T."/>
            <person name="Gilichinsky D."/>
            <person name="Thomashow M.F."/>
            <person name="Tiedje J.M."/>
        </authorList>
    </citation>
    <scope>NUCLEOTIDE SEQUENCE [LARGE SCALE GENOMIC DNA]</scope>
    <source>
        <strain evidence="3">DSM 17290 / CIP 109462 / JCM 13490 / 255-15</strain>
    </source>
</reference>
<evidence type="ECO:0000313" key="3">
    <source>
        <dbReference type="Proteomes" id="UP000001681"/>
    </source>
</evidence>
<dbReference type="KEGG" id="esi:Exig_0185"/>
<gene>
    <name evidence="2" type="ordered locus">Exig_0185</name>
</gene>
<protein>
    <submittedName>
        <fullName evidence="2">Uncharacterized protein</fullName>
    </submittedName>
</protein>
<dbReference type="EMBL" id="CP001022">
    <property type="protein sequence ID" value="ACB59671.1"/>
    <property type="molecule type" value="Genomic_DNA"/>
</dbReference>
<evidence type="ECO:0000256" key="1">
    <source>
        <dbReference type="SAM" id="Phobius"/>
    </source>
</evidence>
<keyword evidence="3" id="KW-1185">Reference proteome</keyword>
<accession>B1YHD9</accession>
<proteinExistence type="predicted"/>
<organism evidence="2 3">
    <name type="scientific">Exiguobacterium sibiricum (strain DSM 17290 / CCUG 55495 / CIP 109462 / JCM 13490 / 255-15)</name>
    <dbReference type="NCBI Taxonomy" id="262543"/>
    <lineage>
        <taxon>Bacteria</taxon>
        <taxon>Bacillati</taxon>
        <taxon>Bacillota</taxon>
        <taxon>Bacilli</taxon>
        <taxon>Bacillales</taxon>
        <taxon>Bacillales Family XII. Incertae Sedis</taxon>
        <taxon>Exiguobacterium</taxon>
    </lineage>
</organism>
<dbReference type="Proteomes" id="UP000001681">
    <property type="component" value="Chromosome"/>
</dbReference>
<feature type="transmembrane region" description="Helical" evidence="1">
    <location>
        <begin position="5"/>
        <end position="24"/>
    </location>
</feature>